<evidence type="ECO:0000313" key="3">
    <source>
        <dbReference type="Proteomes" id="UP000215137"/>
    </source>
</evidence>
<evidence type="ECO:0008006" key="4">
    <source>
        <dbReference type="Google" id="ProtNLM"/>
    </source>
</evidence>
<evidence type="ECO:0000313" key="2">
    <source>
        <dbReference type="EMBL" id="ASV70081.1"/>
    </source>
</evidence>
<sequence>MGPNRGQRPGFPPPHQTPQMMQNLSGRPPFPPGMTPYGPTQPRNNGGMRNNGSSRSGGLLSKILGGRGGSGAQAAVNTATNAATESRAAGGAGILQTLTNPTNISGFLTNTQKFLNTAGQIGPMVQQYGPMVKNIPSMWKLYRGLKNMSSTTEEKEEENESSSPSPIKDSHPTMSVTKTKKETSVTMKSLEDQPTQHPPKKAGGQSVPKLYV</sequence>
<feature type="region of interest" description="Disordered" evidence="1">
    <location>
        <begin position="1"/>
        <end position="73"/>
    </location>
</feature>
<reference evidence="2 3" key="1">
    <citation type="submission" date="2017-08" db="EMBL/GenBank/DDBJ databases">
        <title>Complete Genome Sequence of Bacillus kochii Oregon-R-modENCODE STRAIN BDGP4, isolated from Drosophila melanogaster gut.</title>
        <authorList>
            <person name="Wan K.H."/>
            <person name="Yu C."/>
            <person name="Park S."/>
            <person name="Hammonds A.S."/>
            <person name="Booth B.W."/>
            <person name="Celniker S.E."/>
        </authorList>
    </citation>
    <scope>NUCLEOTIDE SEQUENCE [LARGE SCALE GENOMIC DNA]</scope>
    <source>
        <strain evidence="2 3">BDGP4</strain>
    </source>
</reference>
<dbReference type="EMBL" id="CP022983">
    <property type="protein sequence ID" value="ASV70081.1"/>
    <property type="molecule type" value="Genomic_DNA"/>
</dbReference>
<gene>
    <name evidence="2" type="ORF">CKF48_17745</name>
</gene>
<dbReference type="KEGG" id="bko:CKF48_17745"/>
<dbReference type="InterPro" id="IPR025571">
    <property type="entry name" value="YqfQ"/>
</dbReference>
<organism evidence="2 3">
    <name type="scientific">Cytobacillus kochii</name>
    <dbReference type="NCBI Taxonomy" id="859143"/>
    <lineage>
        <taxon>Bacteria</taxon>
        <taxon>Bacillati</taxon>
        <taxon>Bacillota</taxon>
        <taxon>Bacilli</taxon>
        <taxon>Bacillales</taxon>
        <taxon>Bacillaceae</taxon>
        <taxon>Cytobacillus</taxon>
    </lineage>
</organism>
<dbReference type="OrthoDB" id="2860117at2"/>
<dbReference type="AlphaFoldDB" id="A0A286R801"/>
<accession>A0A286R801</accession>
<feature type="compositionally biased region" description="Low complexity" evidence="1">
    <location>
        <begin position="35"/>
        <end position="64"/>
    </location>
</feature>
<name>A0A286R801_9BACI</name>
<protein>
    <recommendedName>
        <fullName evidence="4">YqfQ-like protein</fullName>
    </recommendedName>
</protein>
<evidence type="ECO:0000256" key="1">
    <source>
        <dbReference type="SAM" id="MobiDB-lite"/>
    </source>
</evidence>
<proteinExistence type="predicted"/>
<dbReference type="Proteomes" id="UP000215137">
    <property type="component" value="Chromosome"/>
</dbReference>
<dbReference type="Pfam" id="PF14181">
    <property type="entry name" value="YqfQ"/>
    <property type="match status" value="1"/>
</dbReference>
<feature type="region of interest" description="Disordered" evidence="1">
    <location>
        <begin position="150"/>
        <end position="212"/>
    </location>
</feature>
<keyword evidence="3" id="KW-1185">Reference proteome</keyword>